<reference evidence="5" key="1">
    <citation type="journal article" date="2020" name="Appl. Environ. Microbiol.">
        <title>Medium-Chain Fatty Acid Synthesis by 'Candidatus Weimeria bifida' gen. nov., sp. nov., and 'Candidatus Pseudoramibacter fermentans' sp. nov.</title>
        <authorList>
            <person name="Scarborough M.J."/>
            <person name="Myers K.S."/>
            <person name="Donohue T.J."/>
            <person name="Noguera D.R."/>
        </authorList>
    </citation>
    <scope>NUCLEOTIDE SEQUENCE</scope>
    <source>
        <strain evidence="5">LCO1.1</strain>
    </source>
</reference>
<accession>A0A6N7J0N5</accession>
<dbReference type="AlphaFoldDB" id="A0A6N7J0N5"/>
<dbReference type="CDD" id="cd07377">
    <property type="entry name" value="WHTH_GntR"/>
    <property type="match status" value="1"/>
</dbReference>
<organism evidence="5 6">
    <name type="scientific">Candidatus Weimeria bifida</name>
    <dbReference type="NCBI Taxonomy" id="2599074"/>
    <lineage>
        <taxon>Bacteria</taxon>
        <taxon>Bacillati</taxon>
        <taxon>Bacillota</taxon>
        <taxon>Clostridia</taxon>
        <taxon>Lachnospirales</taxon>
        <taxon>Lachnospiraceae</taxon>
        <taxon>Candidatus Weimeria</taxon>
    </lineage>
</organism>
<dbReference type="SUPFAM" id="SSF46785">
    <property type="entry name" value="Winged helix' DNA-binding domain"/>
    <property type="match status" value="1"/>
</dbReference>
<dbReference type="GO" id="GO:0003677">
    <property type="term" value="F:DNA binding"/>
    <property type="evidence" value="ECO:0007669"/>
    <property type="project" value="UniProtKB-KW"/>
</dbReference>
<protein>
    <submittedName>
        <fullName evidence="5">GntR family transcriptional regulator</fullName>
    </submittedName>
</protein>
<proteinExistence type="predicted"/>
<dbReference type="PANTHER" id="PTHR38445">
    <property type="entry name" value="HTH-TYPE TRANSCRIPTIONAL REPRESSOR YTRA"/>
    <property type="match status" value="1"/>
</dbReference>
<evidence type="ECO:0000256" key="1">
    <source>
        <dbReference type="ARBA" id="ARBA00023015"/>
    </source>
</evidence>
<evidence type="ECO:0000313" key="5">
    <source>
        <dbReference type="EMBL" id="MQN01177.1"/>
    </source>
</evidence>
<sequence length="124" mass="13927">MDFTNDKPIYLQVIEDITSRIVSGEITAGEKLPSSRELAVTYRINPNTASRVYAELERRGIVFTKRGIGTFVSDGNVSDLKNEKVTKAVGEFVETMRGLGLNDKEIEAELSAYLKERNQNENRV</sequence>
<name>A0A6N7J0N5_9FIRM</name>
<dbReference type="GO" id="GO:0003700">
    <property type="term" value="F:DNA-binding transcription factor activity"/>
    <property type="evidence" value="ECO:0007669"/>
    <property type="project" value="InterPro"/>
</dbReference>
<evidence type="ECO:0000256" key="3">
    <source>
        <dbReference type="ARBA" id="ARBA00023163"/>
    </source>
</evidence>
<dbReference type="Gene3D" id="1.10.10.10">
    <property type="entry name" value="Winged helix-like DNA-binding domain superfamily/Winged helix DNA-binding domain"/>
    <property type="match status" value="1"/>
</dbReference>
<dbReference type="SMART" id="SM00345">
    <property type="entry name" value="HTH_GNTR"/>
    <property type="match status" value="1"/>
</dbReference>
<gene>
    <name evidence="5" type="ORF">FRC54_04405</name>
</gene>
<dbReference type="PROSITE" id="PS50949">
    <property type="entry name" value="HTH_GNTR"/>
    <property type="match status" value="1"/>
</dbReference>
<evidence type="ECO:0000256" key="2">
    <source>
        <dbReference type="ARBA" id="ARBA00023125"/>
    </source>
</evidence>
<dbReference type="PANTHER" id="PTHR38445:SF9">
    <property type="entry name" value="HTH-TYPE TRANSCRIPTIONAL REPRESSOR YTRA"/>
    <property type="match status" value="1"/>
</dbReference>
<keyword evidence="1" id="KW-0805">Transcription regulation</keyword>
<dbReference type="Proteomes" id="UP000460257">
    <property type="component" value="Unassembled WGS sequence"/>
</dbReference>
<dbReference type="Pfam" id="PF00392">
    <property type="entry name" value="GntR"/>
    <property type="match status" value="1"/>
</dbReference>
<keyword evidence="2" id="KW-0238">DNA-binding</keyword>
<evidence type="ECO:0000313" key="6">
    <source>
        <dbReference type="Proteomes" id="UP000460257"/>
    </source>
</evidence>
<dbReference type="InterPro" id="IPR036388">
    <property type="entry name" value="WH-like_DNA-bd_sf"/>
</dbReference>
<evidence type="ECO:0000259" key="4">
    <source>
        <dbReference type="PROSITE" id="PS50949"/>
    </source>
</evidence>
<dbReference type="InterPro" id="IPR000524">
    <property type="entry name" value="Tscrpt_reg_HTH_GntR"/>
</dbReference>
<keyword evidence="6" id="KW-1185">Reference proteome</keyword>
<keyword evidence="3" id="KW-0804">Transcription</keyword>
<comment type="caution">
    <text evidence="5">The sequence shown here is derived from an EMBL/GenBank/DDBJ whole genome shotgun (WGS) entry which is preliminary data.</text>
</comment>
<dbReference type="InterPro" id="IPR036390">
    <property type="entry name" value="WH_DNA-bd_sf"/>
</dbReference>
<feature type="domain" description="HTH gntR-type" evidence="4">
    <location>
        <begin position="7"/>
        <end position="75"/>
    </location>
</feature>
<dbReference type="EMBL" id="VOGC01000003">
    <property type="protein sequence ID" value="MQN01177.1"/>
    <property type="molecule type" value="Genomic_DNA"/>
</dbReference>